<reference evidence="1" key="2">
    <citation type="submission" date="2012-06" db="EMBL/GenBank/DDBJ databases">
        <authorList>
            <person name="Yu Y."/>
            <person name="Currie J."/>
            <person name="Lomeli R."/>
            <person name="Angelova A."/>
            <person name="Collura K."/>
            <person name="Wissotski M."/>
            <person name="Campos D."/>
            <person name="Kudrna D."/>
            <person name="Golser W."/>
            <person name="Ashely E."/>
            <person name="Descour A."/>
            <person name="Fernandes J."/>
            <person name="Soderlund C."/>
            <person name="Walbot V."/>
        </authorList>
    </citation>
    <scope>NUCLEOTIDE SEQUENCE</scope>
    <source>
        <strain evidence="1">B73</strain>
    </source>
</reference>
<protein>
    <submittedName>
        <fullName evidence="1">Uncharacterized protein</fullName>
    </submittedName>
</protein>
<organism evidence="1">
    <name type="scientific">Zea mays</name>
    <name type="common">Maize</name>
    <dbReference type="NCBI Taxonomy" id="4577"/>
    <lineage>
        <taxon>Eukaryota</taxon>
        <taxon>Viridiplantae</taxon>
        <taxon>Streptophyta</taxon>
        <taxon>Embryophyta</taxon>
        <taxon>Tracheophyta</taxon>
        <taxon>Spermatophyta</taxon>
        <taxon>Magnoliopsida</taxon>
        <taxon>Liliopsida</taxon>
        <taxon>Poales</taxon>
        <taxon>Poaceae</taxon>
        <taxon>PACMAD clade</taxon>
        <taxon>Panicoideae</taxon>
        <taxon>Andropogonodae</taxon>
        <taxon>Andropogoneae</taxon>
        <taxon>Tripsacinae</taxon>
        <taxon>Zea</taxon>
    </lineage>
</organism>
<dbReference type="EMBL" id="BT084884">
    <property type="protein sequence ID" value="ACR35237.1"/>
    <property type="molecule type" value="mRNA"/>
</dbReference>
<dbReference type="EMBL" id="BT086748">
    <property type="protein sequence ID" value="ACR37101.1"/>
    <property type="molecule type" value="mRNA"/>
</dbReference>
<evidence type="ECO:0000313" key="1">
    <source>
        <dbReference type="EMBL" id="ACR35237.1"/>
    </source>
</evidence>
<sequence>MLQVNMNHLFFLVLMGPRTAMVNIYMVTRACRFPFLKILL</sequence>
<dbReference type="AlphaFoldDB" id="C4J237"/>
<name>C4J237_MAIZE</name>
<accession>C4J237</accession>
<reference evidence="1" key="1">
    <citation type="journal article" date="2009" name="PLoS Genet.">
        <title>Sequencing, mapping, and analysis of 27,455 maize full-length cDNAs.</title>
        <authorList>
            <person name="Soderlund C."/>
            <person name="Descour A."/>
            <person name="Kudrna D."/>
            <person name="Bomhoff M."/>
            <person name="Boyd L."/>
            <person name="Currie J."/>
            <person name="Angelova A."/>
            <person name="Collura K."/>
            <person name="Wissotski M."/>
            <person name="Ashley E."/>
            <person name="Morrow D."/>
            <person name="Fernandes J."/>
            <person name="Walbot V."/>
            <person name="Yu Y."/>
        </authorList>
    </citation>
    <scope>NUCLEOTIDE SEQUENCE</scope>
    <source>
        <strain evidence="1">B73</strain>
    </source>
</reference>
<proteinExistence type="evidence at transcript level"/>